<sequence>MSESYAELRLNYICYGCIKEHYLKNEVFTKGEDKLCYYCNSKRKAFLISDIACRINVVFNDYFRQTNESKSGLECDGIPIIKAIANTAGLTDAAAQDMQTILAADHLRFWTPAMGGEAPYSSNSYYREQGPNDQMWQDKWKEFELNLKEESRFFSSFAAEYLADVFKEIGTMSDADENPLIVDAGPGTKFPVFYRARAFQSDESLKIGLRDPEKELGPPPARLSIAGRMNAQGISVFYGASEPRTAIAEVRPPVGSQVVVARFKIAVPLRLLNLAALGCIKEEGSVFDPEFGNRLDHAMFLRSLKDHMTKPVMPSDQVLDYLPTQAIADFLANLKKPVIDGILFPSVQDAGDVQNVVLFYKAALVETLEQSEQMEAYERSGQSWEEFCFRRTGEEMRGQLLETSPPDDDAADWLLDVGPWSPSDLRAPTLRLDRDSIEVYRVRGVDIHTDDNVSTRFRDIVADHV</sequence>
<comment type="caution">
    <text evidence="2">The sequence shown here is derived from an EMBL/GenBank/DDBJ whole genome shotgun (WGS) entry which is preliminary data.</text>
</comment>
<dbReference type="EMBL" id="BJMU01000016">
    <property type="protein sequence ID" value="GEB83710.1"/>
    <property type="molecule type" value="Genomic_DNA"/>
</dbReference>
<evidence type="ECO:0000313" key="2">
    <source>
        <dbReference type="EMBL" id="GEB83710.1"/>
    </source>
</evidence>
<dbReference type="AlphaFoldDB" id="A0A4Y3TRS5"/>
<name>A0A4Y3TRS5_9PROT</name>
<dbReference type="RefSeq" id="WP_061504626.1">
    <property type="nucleotide sequence ID" value="NZ_BJMU01000016.1"/>
</dbReference>
<dbReference type="Proteomes" id="UP000317617">
    <property type="component" value="Unassembled WGS sequence"/>
</dbReference>
<keyword evidence="3" id="KW-1185">Reference proteome</keyword>
<evidence type="ECO:0000313" key="3">
    <source>
        <dbReference type="Proteomes" id="UP000317617"/>
    </source>
</evidence>
<accession>A0A4Y3TRS5</accession>
<organism evidence="2 3">
    <name type="scientific">Acetobacter orleanensis</name>
    <dbReference type="NCBI Taxonomy" id="104099"/>
    <lineage>
        <taxon>Bacteria</taxon>
        <taxon>Pseudomonadati</taxon>
        <taxon>Pseudomonadota</taxon>
        <taxon>Alphaproteobacteria</taxon>
        <taxon>Acetobacterales</taxon>
        <taxon>Acetobacteraceae</taxon>
        <taxon>Acetobacter</taxon>
    </lineage>
</organism>
<dbReference type="SMART" id="SM00953">
    <property type="entry name" value="RES"/>
    <property type="match status" value="1"/>
</dbReference>
<evidence type="ECO:0000259" key="1">
    <source>
        <dbReference type="SMART" id="SM00953"/>
    </source>
</evidence>
<proteinExistence type="predicted"/>
<dbReference type="InterPro" id="IPR014914">
    <property type="entry name" value="RES_dom"/>
</dbReference>
<reference evidence="2 3" key="1">
    <citation type="submission" date="2019-06" db="EMBL/GenBank/DDBJ databases">
        <title>Whole genome shotgun sequence of Acetobacter orleanensis NBRC 13752.</title>
        <authorList>
            <person name="Hosoyama A."/>
            <person name="Uohara A."/>
            <person name="Ohji S."/>
            <person name="Ichikawa N."/>
        </authorList>
    </citation>
    <scope>NUCLEOTIDE SEQUENCE [LARGE SCALE GENOMIC DNA]</scope>
    <source>
        <strain evidence="2 3">NBRC 13752</strain>
    </source>
</reference>
<gene>
    <name evidence="2" type="ORF">AOR01nite_21870</name>
</gene>
<protein>
    <recommendedName>
        <fullName evidence="1">RES domain-containing protein</fullName>
    </recommendedName>
</protein>
<dbReference type="Pfam" id="PF08808">
    <property type="entry name" value="RES"/>
    <property type="match status" value="1"/>
</dbReference>
<dbReference type="OrthoDB" id="1425103at2"/>
<feature type="domain" description="RES" evidence="1">
    <location>
        <begin position="212"/>
        <end position="370"/>
    </location>
</feature>